<dbReference type="Proteomes" id="UP001652661">
    <property type="component" value="Chromosome 3L"/>
</dbReference>
<sequence>MAWPKRKWRRQWSVGTAAILGRAASSHIKDEARGTVKSLLIHPGNVSAVREQLRFRFGRPEQLIRSQLNSVREVPPISEQHLARIVPFATRVSNLTAFLQSAKAEQHLGNPTLMEELVAKLPTSKRVDWARHAASIEPFPTVAHFSTWLQEYANIVCTILDVEGKEPRGRVLYASVDQNGIEQRDDRHGARTCEVHGECQINGCRKRHHRLLHGADEGRRWPEQQSGFRRHDVTLYVAGRQVDTYALLDEGSSVTMIDDELRRDLGVRGEHRQLNIQWFGGRASRESTNVMRLEISGAGKPTRHALRNVYAVSSLSLPMQTLCRRDVQGVHKDAHLPMKPYSNVVPKLLIGLDHGHLGLPLRTRRFAKEGP</sequence>
<reference evidence="2" key="1">
    <citation type="submission" date="2025-08" db="UniProtKB">
        <authorList>
            <consortium name="RefSeq"/>
        </authorList>
    </citation>
    <scope>IDENTIFICATION</scope>
    <source>
        <strain evidence="2">14028-0561.14</strain>
        <tissue evidence="2">Whole fly</tissue>
    </source>
</reference>
<evidence type="ECO:0000313" key="1">
    <source>
        <dbReference type="Proteomes" id="UP001652661"/>
    </source>
</evidence>
<accession>A0ABM4GG23</accession>
<protein>
    <recommendedName>
        <fullName evidence="3">Peptidase A2 domain-containing protein</fullName>
    </recommendedName>
</protein>
<dbReference type="RefSeq" id="XP_070141659.1">
    <property type="nucleotide sequence ID" value="XM_070285558.1"/>
</dbReference>
<gene>
    <name evidence="2" type="primary">LOC138928479</name>
</gene>
<dbReference type="GeneID" id="138928479"/>
<evidence type="ECO:0000313" key="2">
    <source>
        <dbReference type="RefSeq" id="XP_070141659.1"/>
    </source>
</evidence>
<name>A0ABM4GG23_DROKI</name>
<dbReference type="PANTHER" id="PTHR47331:SF5">
    <property type="entry name" value="RIBONUCLEASE H"/>
    <property type="match status" value="1"/>
</dbReference>
<dbReference type="Pfam" id="PF03564">
    <property type="entry name" value="DUF1759"/>
    <property type="match status" value="1"/>
</dbReference>
<keyword evidence="1" id="KW-1185">Reference proteome</keyword>
<organism evidence="1 2">
    <name type="scientific">Drosophila kikkawai</name>
    <name type="common">Fruit fly</name>
    <dbReference type="NCBI Taxonomy" id="30033"/>
    <lineage>
        <taxon>Eukaryota</taxon>
        <taxon>Metazoa</taxon>
        <taxon>Ecdysozoa</taxon>
        <taxon>Arthropoda</taxon>
        <taxon>Hexapoda</taxon>
        <taxon>Insecta</taxon>
        <taxon>Pterygota</taxon>
        <taxon>Neoptera</taxon>
        <taxon>Endopterygota</taxon>
        <taxon>Diptera</taxon>
        <taxon>Brachycera</taxon>
        <taxon>Muscomorpha</taxon>
        <taxon>Ephydroidea</taxon>
        <taxon>Drosophilidae</taxon>
        <taxon>Drosophila</taxon>
        <taxon>Sophophora</taxon>
    </lineage>
</organism>
<proteinExistence type="predicted"/>
<dbReference type="InterPro" id="IPR005312">
    <property type="entry name" value="DUF1759"/>
</dbReference>
<evidence type="ECO:0008006" key="3">
    <source>
        <dbReference type="Google" id="ProtNLM"/>
    </source>
</evidence>
<dbReference type="PANTHER" id="PTHR47331">
    <property type="entry name" value="PHD-TYPE DOMAIN-CONTAINING PROTEIN"/>
    <property type="match status" value="1"/>
</dbReference>